<feature type="binding site" evidence="7">
    <location>
        <begin position="131"/>
        <end position="137"/>
    </location>
    <ligand>
        <name>ATP</name>
        <dbReference type="ChEBI" id="CHEBI:30616"/>
    </ligand>
</feature>
<dbReference type="HAMAP" id="MF_00639">
    <property type="entry name" value="MurD"/>
    <property type="match status" value="1"/>
</dbReference>
<keyword evidence="7 8" id="KW-0132">Cell division</keyword>
<dbReference type="PANTHER" id="PTHR43692:SF1">
    <property type="entry name" value="UDP-N-ACETYLMURAMOYLALANINE--D-GLUTAMATE LIGASE"/>
    <property type="match status" value="1"/>
</dbReference>
<keyword evidence="6 7" id="KW-0067">ATP-binding</keyword>
<dbReference type="InterPro" id="IPR036565">
    <property type="entry name" value="Mur-like_cat_sf"/>
</dbReference>
<evidence type="ECO:0000259" key="9">
    <source>
        <dbReference type="Pfam" id="PF02875"/>
    </source>
</evidence>
<dbReference type="EC" id="6.3.2.9" evidence="7 8"/>
<feature type="domain" description="Mur ligase C-terminal" evidence="9">
    <location>
        <begin position="329"/>
        <end position="442"/>
    </location>
</feature>
<dbReference type="PANTHER" id="PTHR43692">
    <property type="entry name" value="UDP-N-ACETYLMURAMOYLALANINE--D-GLUTAMATE LIGASE"/>
    <property type="match status" value="1"/>
</dbReference>
<dbReference type="Proteomes" id="UP000478208">
    <property type="component" value="Unassembled WGS sequence"/>
</dbReference>
<organism evidence="11 12">
    <name type="scientific">Winogradskyella endarachnes</name>
    <dbReference type="NCBI Taxonomy" id="2681965"/>
    <lineage>
        <taxon>Bacteria</taxon>
        <taxon>Pseudomonadati</taxon>
        <taxon>Bacteroidota</taxon>
        <taxon>Flavobacteriia</taxon>
        <taxon>Flavobacteriales</taxon>
        <taxon>Flavobacteriaceae</taxon>
        <taxon>Winogradskyella</taxon>
    </lineage>
</organism>
<dbReference type="GO" id="GO:0005524">
    <property type="term" value="F:ATP binding"/>
    <property type="evidence" value="ECO:0007669"/>
    <property type="project" value="UniProtKB-UniRule"/>
</dbReference>
<dbReference type="Pfam" id="PF02875">
    <property type="entry name" value="Mur_ligase_C"/>
    <property type="match status" value="1"/>
</dbReference>
<dbReference type="InterPro" id="IPR013221">
    <property type="entry name" value="Mur_ligase_cen"/>
</dbReference>
<dbReference type="Gene3D" id="3.90.190.20">
    <property type="entry name" value="Mur ligase, C-terminal domain"/>
    <property type="match status" value="1"/>
</dbReference>
<evidence type="ECO:0000256" key="7">
    <source>
        <dbReference type="HAMAP-Rule" id="MF_00639"/>
    </source>
</evidence>
<dbReference type="Pfam" id="PF08245">
    <property type="entry name" value="Mur_ligase_M"/>
    <property type="match status" value="1"/>
</dbReference>
<protein>
    <recommendedName>
        <fullName evidence="7 8">UDP-N-acetylmuramoylalanine--D-glutamate ligase</fullName>
        <ecNumber evidence="7 8">6.3.2.9</ecNumber>
    </recommendedName>
    <alternativeName>
        <fullName evidence="7">D-glutamic acid-adding enzyme</fullName>
    </alternativeName>
    <alternativeName>
        <fullName evidence="7">UDP-N-acetylmuramoyl-L-alanyl-D-glutamate synthetase</fullName>
    </alternativeName>
</protein>
<evidence type="ECO:0000256" key="6">
    <source>
        <dbReference type="ARBA" id="ARBA00022840"/>
    </source>
</evidence>
<comment type="pathway">
    <text evidence="2 7 8">Cell wall biogenesis; peptidoglycan biosynthesis.</text>
</comment>
<dbReference type="InterPro" id="IPR036615">
    <property type="entry name" value="Mur_ligase_C_dom_sf"/>
</dbReference>
<dbReference type="GO" id="GO:0008360">
    <property type="term" value="P:regulation of cell shape"/>
    <property type="evidence" value="ECO:0007669"/>
    <property type="project" value="UniProtKB-KW"/>
</dbReference>
<comment type="function">
    <text evidence="7 8">Cell wall formation. Catalyzes the addition of glutamate to the nucleotide precursor UDP-N-acetylmuramoyl-L-alanine (UMA).</text>
</comment>
<dbReference type="GO" id="GO:0005737">
    <property type="term" value="C:cytoplasm"/>
    <property type="evidence" value="ECO:0007669"/>
    <property type="project" value="UniProtKB-SubCell"/>
</dbReference>
<comment type="similarity">
    <text evidence="7">Belongs to the MurCDEF family.</text>
</comment>
<keyword evidence="7 8" id="KW-0961">Cell wall biogenesis/degradation</keyword>
<keyword evidence="4 7" id="KW-0436">Ligase</keyword>
<dbReference type="GO" id="GO:0051301">
    <property type="term" value="P:cell division"/>
    <property type="evidence" value="ECO:0007669"/>
    <property type="project" value="UniProtKB-KW"/>
</dbReference>
<dbReference type="InterPro" id="IPR004101">
    <property type="entry name" value="Mur_ligase_C"/>
</dbReference>
<sequence>MNEATNNQQSKKSFPSGEGFRKGLRLVILGGGESGVGTALLGKAKGYEVFVSDKGKIKDKYKDVLLNNEIEFEDEQHTESKILSADIVMKSPGIPDKVALIKKIREAGITVVSEIEFASKFTEATLVAITGSNGKTTTATLTHHLLQQDLDVGLAGNIGDSFAKQILEKNHNNYVLEISSFQLDDIIDFKPKIAILTNITPDHLDRYDYKFENYIASKFRVVENQTEDDYFIYDADDEVILEYMKTHQIQSKKLPFSLTRVMEQGAYLDNNNIIITIDNNKITMPTENLALEGKHNVKNAMAASTVAHLLKIRKQTIRESLENFQGVEHRLEHVLKINKVQYINDSKATNVNATYFALESMEAPTVWIVGGVDKGNDYKELFPFVNEKVKAIICLGKDNAKLMDTFGKMVDVIIETEYMNEAVKIAYKLADAGDNVLLSPACASFDLFENYEDRGRQFKNAVRNL</sequence>
<dbReference type="Pfam" id="PF21377">
    <property type="entry name" value="MurD_N"/>
    <property type="match status" value="1"/>
</dbReference>
<evidence type="ECO:0000256" key="1">
    <source>
        <dbReference type="ARBA" id="ARBA00004496"/>
    </source>
</evidence>
<comment type="subcellular location">
    <subcellularLocation>
        <location evidence="1 7 8">Cytoplasm</location>
    </subcellularLocation>
</comment>
<feature type="domain" description="Mur ligase central" evidence="10">
    <location>
        <begin position="129"/>
        <end position="307"/>
    </location>
</feature>
<evidence type="ECO:0000256" key="8">
    <source>
        <dbReference type="RuleBase" id="RU003664"/>
    </source>
</evidence>
<dbReference type="GO" id="GO:0009252">
    <property type="term" value="P:peptidoglycan biosynthetic process"/>
    <property type="evidence" value="ECO:0007669"/>
    <property type="project" value="UniProtKB-UniRule"/>
</dbReference>
<keyword evidence="12" id="KW-1185">Reference proteome</keyword>
<evidence type="ECO:0000256" key="3">
    <source>
        <dbReference type="ARBA" id="ARBA00022490"/>
    </source>
</evidence>
<dbReference type="SUPFAM" id="SSF51984">
    <property type="entry name" value="MurCD N-terminal domain"/>
    <property type="match status" value="1"/>
</dbReference>
<name>A0A6L6UBD9_9FLAO</name>
<dbReference type="Gene3D" id="3.40.50.720">
    <property type="entry name" value="NAD(P)-binding Rossmann-like Domain"/>
    <property type="match status" value="1"/>
</dbReference>
<accession>A0A6L6UBD9</accession>
<evidence type="ECO:0000313" key="12">
    <source>
        <dbReference type="Proteomes" id="UP000478208"/>
    </source>
</evidence>
<dbReference type="RefSeq" id="WP_157363817.1">
    <property type="nucleotide sequence ID" value="NZ_WOWS01000003.1"/>
</dbReference>
<dbReference type="GO" id="GO:0071555">
    <property type="term" value="P:cell wall organization"/>
    <property type="evidence" value="ECO:0007669"/>
    <property type="project" value="UniProtKB-KW"/>
</dbReference>
<comment type="catalytic activity">
    <reaction evidence="7 8">
        <text>UDP-N-acetyl-alpha-D-muramoyl-L-alanine + D-glutamate + ATP = UDP-N-acetyl-alpha-D-muramoyl-L-alanyl-D-glutamate + ADP + phosphate + H(+)</text>
        <dbReference type="Rhea" id="RHEA:16429"/>
        <dbReference type="ChEBI" id="CHEBI:15378"/>
        <dbReference type="ChEBI" id="CHEBI:29986"/>
        <dbReference type="ChEBI" id="CHEBI:30616"/>
        <dbReference type="ChEBI" id="CHEBI:43474"/>
        <dbReference type="ChEBI" id="CHEBI:83898"/>
        <dbReference type="ChEBI" id="CHEBI:83900"/>
        <dbReference type="ChEBI" id="CHEBI:456216"/>
        <dbReference type="EC" id="6.3.2.9"/>
    </reaction>
</comment>
<keyword evidence="3 7" id="KW-0963">Cytoplasm</keyword>
<dbReference type="Gene3D" id="3.40.1190.10">
    <property type="entry name" value="Mur-like, catalytic domain"/>
    <property type="match status" value="1"/>
</dbReference>
<evidence type="ECO:0000256" key="2">
    <source>
        <dbReference type="ARBA" id="ARBA00004752"/>
    </source>
</evidence>
<evidence type="ECO:0000256" key="5">
    <source>
        <dbReference type="ARBA" id="ARBA00022741"/>
    </source>
</evidence>
<keyword evidence="7 8" id="KW-0573">Peptidoglycan synthesis</keyword>
<evidence type="ECO:0000259" key="10">
    <source>
        <dbReference type="Pfam" id="PF08245"/>
    </source>
</evidence>
<evidence type="ECO:0000256" key="4">
    <source>
        <dbReference type="ARBA" id="ARBA00022598"/>
    </source>
</evidence>
<dbReference type="GO" id="GO:0008764">
    <property type="term" value="F:UDP-N-acetylmuramoylalanine-D-glutamate ligase activity"/>
    <property type="evidence" value="ECO:0007669"/>
    <property type="project" value="UniProtKB-UniRule"/>
</dbReference>
<keyword evidence="7 8" id="KW-0133">Cell shape</keyword>
<keyword evidence="5 7" id="KW-0547">Nucleotide-binding</keyword>
<dbReference type="AlphaFoldDB" id="A0A6L6UBD9"/>
<reference evidence="11 12" key="1">
    <citation type="submission" date="2019-12" db="EMBL/GenBank/DDBJ databases">
        <authorList>
            <person name="Li J."/>
        </authorList>
    </citation>
    <scope>NUCLEOTIDE SEQUENCE [LARGE SCALE GENOMIC DNA]</scope>
    <source>
        <strain evidence="11 12">HL2-2</strain>
    </source>
</reference>
<dbReference type="EMBL" id="WOWS01000003">
    <property type="protein sequence ID" value="MUU78856.1"/>
    <property type="molecule type" value="Genomic_DNA"/>
</dbReference>
<dbReference type="UniPathway" id="UPA00219"/>
<proteinExistence type="inferred from homology"/>
<dbReference type="SUPFAM" id="SSF53244">
    <property type="entry name" value="MurD-like peptide ligases, peptide-binding domain"/>
    <property type="match status" value="1"/>
</dbReference>
<comment type="caution">
    <text evidence="11">The sequence shown here is derived from an EMBL/GenBank/DDBJ whole genome shotgun (WGS) entry which is preliminary data.</text>
</comment>
<dbReference type="NCBIfam" id="TIGR01087">
    <property type="entry name" value="murD"/>
    <property type="match status" value="1"/>
</dbReference>
<dbReference type="SUPFAM" id="SSF53623">
    <property type="entry name" value="MurD-like peptide ligases, catalytic domain"/>
    <property type="match status" value="1"/>
</dbReference>
<keyword evidence="7 8" id="KW-0131">Cell cycle</keyword>
<gene>
    <name evidence="7 11" type="primary">murD</name>
    <name evidence="11" type="ORF">GN138_10405</name>
</gene>
<evidence type="ECO:0000313" key="11">
    <source>
        <dbReference type="EMBL" id="MUU78856.1"/>
    </source>
</evidence>
<dbReference type="InterPro" id="IPR005762">
    <property type="entry name" value="MurD"/>
</dbReference>